<feature type="transmembrane region" description="Helical" evidence="2">
    <location>
        <begin position="226"/>
        <end position="244"/>
    </location>
</feature>
<keyword evidence="2" id="KW-1133">Transmembrane helix</keyword>
<reference evidence="3 4" key="1">
    <citation type="submission" date="2024-01" db="EMBL/GenBank/DDBJ databases">
        <title>Hyphobacterium bacterium isolated from marine sediment.</title>
        <authorList>
            <person name="Zhao S."/>
        </authorList>
    </citation>
    <scope>NUCLEOTIDE SEQUENCE [LARGE SCALE GENOMIC DNA]</scope>
    <source>
        <strain evidence="3 4">Y60-23</strain>
    </source>
</reference>
<comment type="caution">
    <text evidence="3">The sequence shown here is derived from an EMBL/GenBank/DDBJ whole genome shotgun (WGS) entry which is preliminary data.</text>
</comment>
<evidence type="ECO:0000313" key="4">
    <source>
        <dbReference type="Proteomes" id="UP001310692"/>
    </source>
</evidence>
<feature type="compositionally biased region" description="Basic and acidic residues" evidence="1">
    <location>
        <begin position="23"/>
        <end position="34"/>
    </location>
</feature>
<feature type="transmembrane region" description="Helical" evidence="2">
    <location>
        <begin position="128"/>
        <end position="149"/>
    </location>
</feature>
<dbReference type="Proteomes" id="UP001310692">
    <property type="component" value="Unassembled WGS sequence"/>
</dbReference>
<organism evidence="3 4">
    <name type="scientific">Hyphobacterium marinum</name>
    <dbReference type="NCBI Taxonomy" id="3116574"/>
    <lineage>
        <taxon>Bacteria</taxon>
        <taxon>Pseudomonadati</taxon>
        <taxon>Pseudomonadota</taxon>
        <taxon>Alphaproteobacteria</taxon>
        <taxon>Maricaulales</taxon>
        <taxon>Maricaulaceae</taxon>
        <taxon>Hyphobacterium</taxon>
    </lineage>
</organism>
<keyword evidence="2" id="KW-0812">Transmembrane</keyword>
<feature type="transmembrane region" description="Helical" evidence="2">
    <location>
        <begin position="95"/>
        <end position="116"/>
    </location>
</feature>
<dbReference type="EMBL" id="JAZDRO010000004">
    <property type="protein sequence ID" value="MEE2567097.1"/>
    <property type="molecule type" value="Genomic_DNA"/>
</dbReference>
<protein>
    <recommendedName>
        <fullName evidence="5">DNA translocase FtsK 4TM region domain-containing protein</fullName>
    </recommendedName>
</protein>
<proteinExistence type="predicted"/>
<sequence>MALNVIDTGSRQFRDPQSAENTGRSEARTTSRGRDADLRDHDLQFAISRARRAFANLKRFRRTSGWAFDDHAGDESKKLAGRPIERAAIYPDSHILHFSILAGLVLVEGLANAYFFSTGSDLGLLGGWLQAITVSFTNVIASFFIIGFLCMRHLMNPQKTWFFIPAAIGLPIGIAFIVVLNLAAAQYRDLLELNAASLALGGSGVTGEILAPVSAVFANPFNLQTLEAYLLLTLGLTFAAIAAFKGRTFDDAIPGYGVVQRKAEKAARELNRSLKRAAGSRQSSADQIEEGQALLMDMASDFAEDMPGRG</sequence>
<evidence type="ECO:0000256" key="1">
    <source>
        <dbReference type="SAM" id="MobiDB-lite"/>
    </source>
</evidence>
<accession>A0ABU7LZW0</accession>
<keyword evidence="4" id="KW-1185">Reference proteome</keyword>
<dbReference type="RefSeq" id="WP_330196657.1">
    <property type="nucleotide sequence ID" value="NZ_JAZDRO010000004.1"/>
</dbReference>
<keyword evidence="2" id="KW-0472">Membrane</keyword>
<evidence type="ECO:0000256" key="2">
    <source>
        <dbReference type="SAM" id="Phobius"/>
    </source>
</evidence>
<evidence type="ECO:0008006" key="5">
    <source>
        <dbReference type="Google" id="ProtNLM"/>
    </source>
</evidence>
<feature type="region of interest" description="Disordered" evidence="1">
    <location>
        <begin position="1"/>
        <end position="34"/>
    </location>
</feature>
<name>A0ABU7LZW0_9PROT</name>
<evidence type="ECO:0000313" key="3">
    <source>
        <dbReference type="EMBL" id="MEE2567097.1"/>
    </source>
</evidence>
<feature type="transmembrane region" description="Helical" evidence="2">
    <location>
        <begin position="161"/>
        <end position="184"/>
    </location>
</feature>
<gene>
    <name evidence="3" type="ORF">V0U35_10455</name>
</gene>